<protein>
    <submittedName>
        <fullName evidence="2">Uncharacterized protein</fullName>
    </submittedName>
</protein>
<feature type="transmembrane region" description="Helical" evidence="1">
    <location>
        <begin position="20"/>
        <end position="37"/>
    </location>
</feature>
<accession>A0A7W7YP68</accession>
<keyword evidence="1" id="KW-0472">Membrane</keyword>
<keyword evidence="1" id="KW-1133">Transmembrane helix</keyword>
<keyword evidence="3" id="KW-1185">Reference proteome</keyword>
<proteinExistence type="predicted"/>
<evidence type="ECO:0000256" key="1">
    <source>
        <dbReference type="SAM" id="Phobius"/>
    </source>
</evidence>
<comment type="caution">
    <text evidence="2">The sequence shown here is derived from an EMBL/GenBank/DDBJ whole genome shotgun (WGS) entry which is preliminary data.</text>
</comment>
<organism evidence="2 3">
    <name type="scientific">Prosthecobacter dejongeii</name>
    <dbReference type="NCBI Taxonomy" id="48465"/>
    <lineage>
        <taxon>Bacteria</taxon>
        <taxon>Pseudomonadati</taxon>
        <taxon>Verrucomicrobiota</taxon>
        <taxon>Verrucomicrobiia</taxon>
        <taxon>Verrucomicrobiales</taxon>
        <taxon>Verrucomicrobiaceae</taxon>
        <taxon>Prosthecobacter</taxon>
    </lineage>
</organism>
<evidence type="ECO:0000313" key="3">
    <source>
        <dbReference type="Proteomes" id="UP000534294"/>
    </source>
</evidence>
<dbReference type="AlphaFoldDB" id="A0A7W7YP68"/>
<dbReference type="EMBL" id="JACHIF010000010">
    <property type="protein sequence ID" value="MBB5039788.1"/>
    <property type="molecule type" value="Genomic_DNA"/>
</dbReference>
<gene>
    <name evidence="2" type="ORF">HNQ64_004066</name>
</gene>
<reference evidence="2 3" key="1">
    <citation type="submission" date="2020-08" db="EMBL/GenBank/DDBJ databases">
        <title>Genomic Encyclopedia of Type Strains, Phase IV (KMG-IV): sequencing the most valuable type-strain genomes for metagenomic binning, comparative biology and taxonomic classification.</title>
        <authorList>
            <person name="Goeker M."/>
        </authorList>
    </citation>
    <scope>NUCLEOTIDE SEQUENCE [LARGE SCALE GENOMIC DNA]</scope>
    <source>
        <strain evidence="2 3">DSM 12251</strain>
    </source>
</reference>
<evidence type="ECO:0000313" key="2">
    <source>
        <dbReference type="EMBL" id="MBB5039788.1"/>
    </source>
</evidence>
<keyword evidence="1" id="KW-0812">Transmembrane</keyword>
<name>A0A7W7YP68_9BACT</name>
<dbReference type="Proteomes" id="UP000534294">
    <property type="component" value="Unassembled WGS sequence"/>
</dbReference>
<feature type="transmembrane region" description="Helical" evidence="1">
    <location>
        <begin position="49"/>
        <end position="73"/>
    </location>
</feature>
<sequence>MNEAVTSLLAPWQRYRMTRFLVFLWLVLVFAFGTLMWSGNMLLPWQGRLLAASIVGIVAGTLGLAVAGVWIFLGMPGCAVAQAREASEWPGCGWACPAGS</sequence>